<dbReference type="InterPro" id="IPR029062">
    <property type="entry name" value="Class_I_gatase-like"/>
</dbReference>
<evidence type="ECO:0000313" key="3">
    <source>
        <dbReference type="EMBL" id="QOY89445.1"/>
    </source>
</evidence>
<reference evidence="3 4" key="1">
    <citation type="submission" date="2020-10" db="EMBL/GenBank/DDBJ databases">
        <title>Complete genome sequence of Paludibaculum fermentans P105T, a facultatively anaerobic acidobacterium capable of dissimilatory Fe(III) reduction.</title>
        <authorList>
            <person name="Dedysh S.N."/>
            <person name="Beletsky A.V."/>
            <person name="Kulichevskaya I.S."/>
            <person name="Mardanov A.V."/>
            <person name="Ravin N.V."/>
        </authorList>
    </citation>
    <scope>NUCLEOTIDE SEQUENCE [LARGE SCALE GENOMIC DNA]</scope>
    <source>
        <strain evidence="3 4">P105</strain>
    </source>
</reference>
<dbReference type="PANTHER" id="PTHR37947">
    <property type="entry name" value="BLL2462 PROTEIN"/>
    <property type="match status" value="1"/>
</dbReference>
<proteinExistence type="predicted"/>
<keyword evidence="1" id="KW-0812">Transmembrane</keyword>
<sequence>MFEFLFKYPWPVYRKGTLVLLSGWPVWLLGLLALAAAVLVAVLFLRKPLPKARAVMLAGIQWLGLLVLLILLWQPALSVSMLKPQQNVVAVVVDASTSMALEGRLGQAKGLLDSGLLEQLKKRFPVRLYRAGRTLERVETVPAQADQPVTNLGEALKGATAESATLPIGAVVLLSDGADNAGGLDSETMSTLRRSRIPIHAIGFGSEQLERDIEVSDVQIVPRSLPDARLSATVTLRQSGFAGKVAKLSVRGDGKVLASRVVKLPEDGQTAREVISFQSGVAGAKSLKVGVDLLDGETNKDNNVLSRLVNVEDRKPRILYIEGEPRWEMKFIRRAAELDRSLQVASILRTTQNKLYRQGTADAKELEHGFPDTVDELFKYQGLVIGNVEASYFNPVQQGLIKEFVDRRGGGVLFLGGRAALSDGGWNKSEVAEIMPVTLLDRKTTFHRDPATVELAVAGRDSLITRIEEDAEKNISRWKALPYLADYQETGPAKPGALVLAELSPTSKGKFPLLTTQNFGRGRVGVFATGGSWRWQMLQDSKDMSHEVFWQQLLRWLVSSTSEHVSAVTDKAVYSDETRVPFHVEVRDQNYLPASDAVVEGHVLGPGGVADLVPLRPVTGQPGVYAGEWKADNAGSYLVEVIAKQGEKELGRDVLTFQREDGVAEHFRTEQNRELLERIAQQTGGRYYKPSDTGRLPEEIEYSDAGISVKETRDIWNAPAAFLLFAALKAGEWFLRRRWGAV</sequence>
<dbReference type="CDD" id="cd00198">
    <property type="entry name" value="vWFA"/>
    <property type="match status" value="1"/>
</dbReference>
<feature type="transmembrane region" description="Helical" evidence="1">
    <location>
        <begin position="54"/>
        <end position="73"/>
    </location>
</feature>
<dbReference type="Proteomes" id="UP000593892">
    <property type="component" value="Chromosome"/>
</dbReference>
<dbReference type="Pfam" id="PF07090">
    <property type="entry name" value="GATase1_like"/>
    <property type="match status" value="1"/>
</dbReference>
<feature type="domain" description="Putative glutamine amidotransferase" evidence="2">
    <location>
        <begin position="369"/>
        <end position="558"/>
    </location>
</feature>
<dbReference type="KEGG" id="pfer:IRI77_05690"/>
<dbReference type="Gene3D" id="3.40.50.880">
    <property type="match status" value="1"/>
</dbReference>
<evidence type="ECO:0000256" key="1">
    <source>
        <dbReference type="SAM" id="Phobius"/>
    </source>
</evidence>
<name>A0A7S7NTG4_PALFE</name>
<keyword evidence="1" id="KW-1133">Transmembrane helix</keyword>
<keyword evidence="4" id="KW-1185">Reference proteome</keyword>
<accession>A0A7S7NTG4</accession>
<evidence type="ECO:0000313" key="4">
    <source>
        <dbReference type="Proteomes" id="UP000593892"/>
    </source>
</evidence>
<dbReference type="InterPro" id="IPR010768">
    <property type="entry name" value="GATase1-like"/>
</dbReference>
<dbReference type="Gene3D" id="3.40.50.410">
    <property type="entry name" value="von Willebrand factor, type A domain"/>
    <property type="match status" value="1"/>
</dbReference>
<dbReference type="InterPro" id="IPR036465">
    <property type="entry name" value="vWFA_dom_sf"/>
</dbReference>
<evidence type="ECO:0000259" key="2">
    <source>
        <dbReference type="Pfam" id="PF07090"/>
    </source>
</evidence>
<dbReference type="RefSeq" id="WP_194451107.1">
    <property type="nucleotide sequence ID" value="NZ_CP063849.1"/>
</dbReference>
<feature type="transmembrane region" description="Helical" evidence="1">
    <location>
        <begin position="24"/>
        <end position="45"/>
    </location>
</feature>
<dbReference type="AlphaFoldDB" id="A0A7S7NTG4"/>
<dbReference type="SUPFAM" id="SSF52317">
    <property type="entry name" value="Class I glutamine amidotransferase-like"/>
    <property type="match status" value="1"/>
</dbReference>
<dbReference type="EMBL" id="CP063849">
    <property type="protein sequence ID" value="QOY89445.1"/>
    <property type="molecule type" value="Genomic_DNA"/>
</dbReference>
<organism evidence="3 4">
    <name type="scientific">Paludibaculum fermentans</name>
    <dbReference type="NCBI Taxonomy" id="1473598"/>
    <lineage>
        <taxon>Bacteria</taxon>
        <taxon>Pseudomonadati</taxon>
        <taxon>Acidobacteriota</taxon>
        <taxon>Terriglobia</taxon>
        <taxon>Bryobacterales</taxon>
        <taxon>Bryobacteraceae</taxon>
        <taxon>Paludibaculum</taxon>
    </lineage>
</organism>
<keyword evidence="1" id="KW-0472">Membrane</keyword>
<protein>
    <recommendedName>
        <fullName evidence="2">Putative glutamine amidotransferase domain-containing protein</fullName>
    </recommendedName>
</protein>
<gene>
    <name evidence="3" type="ORF">IRI77_05690</name>
</gene>
<dbReference type="SUPFAM" id="SSF53300">
    <property type="entry name" value="vWA-like"/>
    <property type="match status" value="1"/>
</dbReference>
<dbReference type="PANTHER" id="PTHR37947:SF1">
    <property type="entry name" value="BLL2462 PROTEIN"/>
    <property type="match status" value="1"/>
</dbReference>